<evidence type="ECO:0000259" key="2">
    <source>
        <dbReference type="SMART" id="SM00867"/>
    </source>
</evidence>
<comment type="caution">
    <text evidence="3">The sequence shown here is derived from an EMBL/GenBank/DDBJ whole genome shotgun (WGS) entry which is preliminary data.</text>
</comment>
<dbReference type="InterPro" id="IPR036761">
    <property type="entry name" value="TTHA0802/YceI-like_sf"/>
</dbReference>
<gene>
    <name evidence="3" type="ORF">ABZ921_37865</name>
</gene>
<comment type="similarity">
    <text evidence="1">Belongs to the UPF0312 family.</text>
</comment>
<feature type="domain" description="Lipid/polyisoprenoid-binding YceI-like" evidence="2">
    <location>
        <begin position="13"/>
        <end position="178"/>
    </location>
</feature>
<accession>A0ABV3C093</accession>
<dbReference type="EMBL" id="JBEYXV010000026">
    <property type="protein sequence ID" value="MEU6826405.1"/>
    <property type="molecule type" value="Genomic_DNA"/>
</dbReference>
<dbReference type="PANTHER" id="PTHR34406:SF1">
    <property type="entry name" value="PROTEIN YCEI"/>
    <property type="match status" value="1"/>
</dbReference>
<sequence length="181" mass="19894">MSAITELSELSGEYVLDTTRTRIGFVARHSVGPRVHGHFEEFEGSARLDGDDPAKSAVRLTIKSASLQSHNKFRDDPVRAKFLDIENHPDITFTSTEVKQVDDTHFEVTGDLTLRGTTKSLTLAVESTGGEHDPQGDVRIGFKGSVPIDRKDWGVRANPVDTLIVSSQVTIEFEVAAVRHP</sequence>
<dbReference type="RefSeq" id="WP_359357555.1">
    <property type="nucleotide sequence ID" value="NZ_JBEYXV010000026.1"/>
</dbReference>
<dbReference type="Proteomes" id="UP001551176">
    <property type="component" value="Unassembled WGS sequence"/>
</dbReference>
<dbReference type="SMART" id="SM00867">
    <property type="entry name" value="YceI"/>
    <property type="match status" value="1"/>
</dbReference>
<dbReference type="Gene3D" id="2.40.128.110">
    <property type="entry name" value="Lipid/polyisoprenoid-binding, YceI-like"/>
    <property type="match status" value="1"/>
</dbReference>
<proteinExistence type="inferred from homology"/>
<evidence type="ECO:0000313" key="4">
    <source>
        <dbReference type="Proteomes" id="UP001551176"/>
    </source>
</evidence>
<reference evidence="3 4" key="1">
    <citation type="submission" date="2024-06" db="EMBL/GenBank/DDBJ databases">
        <title>The Natural Products Discovery Center: Release of the First 8490 Sequenced Strains for Exploring Actinobacteria Biosynthetic Diversity.</title>
        <authorList>
            <person name="Kalkreuter E."/>
            <person name="Kautsar S.A."/>
            <person name="Yang D."/>
            <person name="Bader C.D."/>
            <person name="Teijaro C.N."/>
            <person name="Fluegel L."/>
            <person name="Davis C.M."/>
            <person name="Simpson J.R."/>
            <person name="Lauterbach L."/>
            <person name="Steele A.D."/>
            <person name="Gui C."/>
            <person name="Meng S."/>
            <person name="Li G."/>
            <person name="Viehrig K."/>
            <person name="Ye F."/>
            <person name="Su P."/>
            <person name="Kiefer A.F."/>
            <person name="Nichols A."/>
            <person name="Cepeda A.J."/>
            <person name="Yan W."/>
            <person name="Fan B."/>
            <person name="Jiang Y."/>
            <person name="Adhikari A."/>
            <person name="Zheng C.-J."/>
            <person name="Schuster L."/>
            <person name="Cowan T.M."/>
            <person name="Smanski M.J."/>
            <person name="Chevrette M.G."/>
            <person name="De Carvalho L.P.S."/>
            <person name="Shen B."/>
        </authorList>
    </citation>
    <scope>NUCLEOTIDE SEQUENCE [LARGE SCALE GENOMIC DNA]</scope>
    <source>
        <strain evidence="3 4">NPDC046838</strain>
    </source>
</reference>
<evidence type="ECO:0000313" key="3">
    <source>
        <dbReference type="EMBL" id="MEU6826405.1"/>
    </source>
</evidence>
<evidence type="ECO:0000256" key="1">
    <source>
        <dbReference type="ARBA" id="ARBA00008812"/>
    </source>
</evidence>
<dbReference type="SUPFAM" id="SSF101874">
    <property type="entry name" value="YceI-like"/>
    <property type="match status" value="1"/>
</dbReference>
<dbReference type="InterPro" id="IPR007372">
    <property type="entry name" value="Lipid/polyisoprenoid-bd_YceI"/>
</dbReference>
<dbReference type="PANTHER" id="PTHR34406">
    <property type="entry name" value="PROTEIN YCEI"/>
    <property type="match status" value="1"/>
</dbReference>
<name>A0ABV3C093_9ACTN</name>
<dbReference type="Pfam" id="PF04264">
    <property type="entry name" value="YceI"/>
    <property type="match status" value="1"/>
</dbReference>
<keyword evidence="4" id="KW-1185">Reference proteome</keyword>
<organism evidence="3 4">
    <name type="scientific">Streptomyces atriruber</name>
    <dbReference type="NCBI Taxonomy" id="545121"/>
    <lineage>
        <taxon>Bacteria</taxon>
        <taxon>Bacillati</taxon>
        <taxon>Actinomycetota</taxon>
        <taxon>Actinomycetes</taxon>
        <taxon>Kitasatosporales</taxon>
        <taxon>Streptomycetaceae</taxon>
        <taxon>Streptomyces</taxon>
    </lineage>
</organism>
<protein>
    <submittedName>
        <fullName evidence="3">YceI family protein</fullName>
    </submittedName>
</protein>